<proteinExistence type="predicted"/>
<sequence>MGRRSPDSPEMPDYNNGKMEKYRESRHRSPKSPSPVKKHYERSYSPPPPKRRARRSRSYDSPDRRRGRKHQHENPPPSRCVGIFGMNIYTRESQIRDLFSKFGSIRRVNMITCNQTGRSRGFCFVYYQNIEDAITAKEQTNGIELDDRRIRVDFSITDRAHTPTPGTYMGSRYDSRYRRRGSADYDRRRRFNDRRRSYSRSRSRSRSHERNGKHRSSRRHRS</sequence>
<evidence type="ECO:0000256" key="1">
    <source>
        <dbReference type="ARBA" id="ARBA00022884"/>
    </source>
</evidence>
<keyword evidence="1 2" id="KW-0694">RNA-binding</keyword>
<evidence type="ECO:0000256" key="2">
    <source>
        <dbReference type="PROSITE-ProRule" id="PRU00176"/>
    </source>
</evidence>
<dbReference type="Gene3D" id="3.30.70.330">
    <property type="match status" value="1"/>
</dbReference>
<feature type="region of interest" description="Disordered" evidence="3">
    <location>
        <begin position="1"/>
        <end position="79"/>
    </location>
</feature>
<dbReference type="CDD" id="cd12363">
    <property type="entry name" value="RRM_TRA2"/>
    <property type="match status" value="1"/>
</dbReference>
<dbReference type="InterPro" id="IPR050441">
    <property type="entry name" value="RBM"/>
</dbReference>
<dbReference type="InterPro" id="IPR012677">
    <property type="entry name" value="Nucleotide-bd_a/b_plait_sf"/>
</dbReference>
<feature type="region of interest" description="Disordered" evidence="3">
    <location>
        <begin position="179"/>
        <end position="222"/>
    </location>
</feature>
<evidence type="ECO:0000259" key="4">
    <source>
        <dbReference type="PROSITE" id="PS50102"/>
    </source>
</evidence>
<dbReference type="PROSITE" id="PS50102">
    <property type="entry name" value="RRM"/>
    <property type="match status" value="1"/>
</dbReference>
<dbReference type="PANTHER" id="PTHR48034">
    <property type="entry name" value="TRANSFORMER-2 SEX-DETERMINING PROTEIN-RELATED"/>
    <property type="match status" value="1"/>
</dbReference>
<dbReference type="OMA" id="MHERTIR"/>
<feature type="compositionally biased region" description="Basic residues" evidence="3">
    <location>
        <begin position="188"/>
        <end position="222"/>
    </location>
</feature>
<dbReference type="VEuPathDB" id="VectorBase:CSON000730"/>
<feature type="domain" description="RRM" evidence="4">
    <location>
        <begin position="79"/>
        <end position="157"/>
    </location>
</feature>
<dbReference type="SUPFAM" id="SSF54928">
    <property type="entry name" value="RNA-binding domain, RBD"/>
    <property type="match status" value="1"/>
</dbReference>
<gene>
    <name evidence="5" type="primary">CSON000730</name>
</gene>
<dbReference type="GO" id="GO:0003723">
    <property type="term" value="F:RNA binding"/>
    <property type="evidence" value="ECO:0007669"/>
    <property type="project" value="UniProtKB-UniRule"/>
</dbReference>
<feature type="compositionally biased region" description="Basic residues" evidence="3">
    <location>
        <begin position="24"/>
        <end position="40"/>
    </location>
</feature>
<evidence type="ECO:0000256" key="3">
    <source>
        <dbReference type="SAM" id="MobiDB-lite"/>
    </source>
</evidence>
<protein>
    <submittedName>
        <fullName evidence="5">CSON000730 protein</fullName>
    </submittedName>
</protein>
<dbReference type="SMART" id="SM00360">
    <property type="entry name" value="RRM"/>
    <property type="match status" value="1"/>
</dbReference>
<reference evidence="5" key="1">
    <citation type="submission" date="2018-07" db="EMBL/GenBank/DDBJ databases">
        <authorList>
            <person name="Quirk P.G."/>
            <person name="Krulwich T.A."/>
        </authorList>
    </citation>
    <scope>NUCLEOTIDE SEQUENCE</scope>
</reference>
<accession>A0A336LQT4</accession>
<dbReference type="InterPro" id="IPR035979">
    <property type="entry name" value="RBD_domain_sf"/>
</dbReference>
<dbReference type="Pfam" id="PF00076">
    <property type="entry name" value="RRM_1"/>
    <property type="match status" value="1"/>
</dbReference>
<organism evidence="5">
    <name type="scientific">Culicoides sonorensis</name>
    <name type="common">Biting midge</name>
    <dbReference type="NCBI Taxonomy" id="179676"/>
    <lineage>
        <taxon>Eukaryota</taxon>
        <taxon>Metazoa</taxon>
        <taxon>Ecdysozoa</taxon>
        <taxon>Arthropoda</taxon>
        <taxon>Hexapoda</taxon>
        <taxon>Insecta</taxon>
        <taxon>Pterygota</taxon>
        <taxon>Neoptera</taxon>
        <taxon>Endopterygota</taxon>
        <taxon>Diptera</taxon>
        <taxon>Nematocera</taxon>
        <taxon>Chironomoidea</taxon>
        <taxon>Ceratopogonidae</taxon>
        <taxon>Ceratopogoninae</taxon>
        <taxon>Culicoides</taxon>
        <taxon>Monoculicoides</taxon>
    </lineage>
</organism>
<dbReference type="AlphaFoldDB" id="A0A336LQT4"/>
<dbReference type="InterPro" id="IPR000504">
    <property type="entry name" value="RRM_dom"/>
</dbReference>
<dbReference type="EMBL" id="UFQT01000111">
    <property type="protein sequence ID" value="SSX20175.1"/>
    <property type="molecule type" value="Genomic_DNA"/>
</dbReference>
<name>A0A336LQT4_CULSO</name>
<evidence type="ECO:0000313" key="5">
    <source>
        <dbReference type="EMBL" id="SSX20175.1"/>
    </source>
</evidence>